<keyword evidence="3" id="KW-1185">Reference proteome</keyword>
<accession>A0AAD6M6I9</accession>
<name>A0AAD6M6I9_9ROSI</name>
<sequence length="163" mass="18429">MSGPRATSPEQGDFPARLLTSWSPGKSRQGDDQPMLPTIPLAYKKKATSRTGKRERAGGTKQTQRGQNTAEQNEQEDRERERERRQIQTKNEYRETYACILQLFQAYHSESVCGQVYRVLTLVSGNIPLRVYQPCSVRNDLSSLTIRFTAPPQTDIPSATVII</sequence>
<protein>
    <submittedName>
        <fullName evidence="2">Uncharacterized protein</fullName>
    </submittedName>
</protein>
<comment type="caution">
    <text evidence="2">The sequence shown here is derived from an EMBL/GenBank/DDBJ whole genome shotgun (WGS) entry which is preliminary data.</text>
</comment>
<feature type="compositionally biased region" description="Basic and acidic residues" evidence="1">
    <location>
        <begin position="75"/>
        <end position="88"/>
    </location>
</feature>
<evidence type="ECO:0000313" key="3">
    <source>
        <dbReference type="Proteomes" id="UP001164929"/>
    </source>
</evidence>
<dbReference type="EMBL" id="JAQIZT010000011">
    <property type="protein sequence ID" value="KAJ6978467.1"/>
    <property type="molecule type" value="Genomic_DNA"/>
</dbReference>
<feature type="compositionally biased region" description="Polar residues" evidence="1">
    <location>
        <begin position="60"/>
        <end position="70"/>
    </location>
</feature>
<dbReference type="AlphaFoldDB" id="A0AAD6M6I9"/>
<feature type="region of interest" description="Disordered" evidence="1">
    <location>
        <begin position="1"/>
        <end position="88"/>
    </location>
</feature>
<organism evidence="2 3">
    <name type="scientific">Populus alba x Populus x berolinensis</name>
    <dbReference type="NCBI Taxonomy" id="444605"/>
    <lineage>
        <taxon>Eukaryota</taxon>
        <taxon>Viridiplantae</taxon>
        <taxon>Streptophyta</taxon>
        <taxon>Embryophyta</taxon>
        <taxon>Tracheophyta</taxon>
        <taxon>Spermatophyta</taxon>
        <taxon>Magnoliopsida</taxon>
        <taxon>eudicotyledons</taxon>
        <taxon>Gunneridae</taxon>
        <taxon>Pentapetalae</taxon>
        <taxon>rosids</taxon>
        <taxon>fabids</taxon>
        <taxon>Malpighiales</taxon>
        <taxon>Salicaceae</taxon>
        <taxon>Saliceae</taxon>
        <taxon>Populus</taxon>
    </lineage>
</organism>
<gene>
    <name evidence="2" type="ORF">NC653_026774</name>
</gene>
<dbReference type="Proteomes" id="UP001164929">
    <property type="component" value="Chromosome 11"/>
</dbReference>
<reference evidence="2" key="1">
    <citation type="journal article" date="2023" name="Mol. Ecol. Resour.">
        <title>Chromosome-level genome assembly of a triploid poplar Populus alba 'Berolinensis'.</title>
        <authorList>
            <person name="Chen S."/>
            <person name="Yu Y."/>
            <person name="Wang X."/>
            <person name="Wang S."/>
            <person name="Zhang T."/>
            <person name="Zhou Y."/>
            <person name="He R."/>
            <person name="Meng N."/>
            <person name="Wang Y."/>
            <person name="Liu W."/>
            <person name="Liu Z."/>
            <person name="Liu J."/>
            <person name="Guo Q."/>
            <person name="Huang H."/>
            <person name="Sederoff R.R."/>
            <person name="Wang G."/>
            <person name="Qu G."/>
            <person name="Chen S."/>
        </authorList>
    </citation>
    <scope>NUCLEOTIDE SEQUENCE</scope>
    <source>
        <strain evidence="2">SC-2020</strain>
    </source>
</reference>
<evidence type="ECO:0000313" key="2">
    <source>
        <dbReference type="EMBL" id="KAJ6978467.1"/>
    </source>
</evidence>
<proteinExistence type="predicted"/>
<evidence type="ECO:0000256" key="1">
    <source>
        <dbReference type="SAM" id="MobiDB-lite"/>
    </source>
</evidence>